<gene>
    <name evidence="11" type="ORF">FA03_0237</name>
</gene>
<keyword evidence="7 9" id="KW-0234">DNA repair</keyword>
<dbReference type="SUPFAM" id="SSF52540">
    <property type="entry name" value="P-loop containing nucleoside triphosphate hydrolases"/>
    <property type="match status" value="1"/>
</dbReference>
<evidence type="ECO:0000313" key="11">
    <source>
        <dbReference type="EMBL" id="AJW31066.1"/>
    </source>
</evidence>
<evidence type="ECO:0000259" key="10">
    <source>
        <dbReference type="Pfam" id="PF02463"/>
    </source>
</evidence>
<dbReference type="AlphaFoldDB" id="A0A0D5A4C9"/>
<keyword evidence="6" id="KW-0067">ATP-binding</keyword>
<dbReference type="GO" id="GO:0006281">
    <property type="term" value="P:DNA repair"/>
    <property type="evidence" value="ECO:0007669"/>
    <property type="project" value="UniProtKB-KW"/>
</dbReference>
<name>A0A0D5A4C9_PROMR</name>
<evidence type="ECO:0000256" key="5">
    <source>
        <dbReference type="ARBA" id="ARBA00022763"/>
    </source>
</evidence>
<evidence type="ECO:0000256" key="7">
    <source>
        <dbReference type="ARBA" id="ARBA00023204"/>
    </source>
</evidence>
<dbReference type="GO" id="GO:0043590">
    <property type="term" value="C:bacterial nucleoid"/>
    <property type="evidence" value="ECO:0007669"/>
    <property type="project" value="TreeGrafter"/>
</dbReference>
<evidence type="ECO:0000256" key="1">
    <source>
        <dbReference type="ARBA" id="ARBA00003618"/>
    </source>
</evidence>
<comment type="function">
    <text evidence="1 9">May be involved in recombinational repair of damaged DNA.</text>
</comment>
<evidence type="ECO:0000256" key="3">
    <source>
        <dbReference type="ARBA" id="ARBA00021315"/>
    </source>
</evidence>
<sequence length="561" mass="63871">MLNSLRLQNIALFGNLEIDFEKGFTVFTGQTGSGKSIFIDTLNALLVNKKTSLDNRLIAKGSDFSAIEGVFSVLQKTKDWLINQEFDVDDELVVTREWRLKENKYKSRFRINGVLVNRDQISELRSLLFDFTLQGDTYILNDSLHQLNLLDSLGATKIQESITKVKEDWKKWHDSNVRLEQAIDKISDSKKEFEEMQYIYQDLDQLGLEDPNEQIKLETDQNRLSNLLRLKEGVKSLLVRLNESLDEYPSILDHSNFCINELKNLSQIDSSLEPIFDSFYRITNDLNDLIYQINDYEKTLDIDPSLLNDLQVRLSTLKFYQKKYKKNLLELIGYKNELINCLTFQDNANNINELSSFEKKQRIIRDNSNKDLSNIRKSISLQLEDKLIVSLKKLGIPNVRFKVVFEECEPTINGIDKVNFMFSANPGLPLAPLAETASGGEKSRVLLAIKAIFSTFEQANLLIFDEIDSGVSGSVSSYVANLLCELSNHRQVFCVTHQPLIAAFADNHFAFKKRVIAGSTKSIVINLKEIADRQRELALLAGGEIVEANAYAASLLEHKAA</sequence>
<keyword evidence="4" id="KW-0547">Nucleotide-binding</keyword>
<dbReference type="EMBL" id="KJ947871">
    <property type="protein sequence ID" value="AJW31066.1"/>
    <property type="molecule type" value="Genomic_DNA"/>
</dbReference>
<dbReference type="InterPro" id="IPR003395">
    <property type="entry name" value="RecF/RecN/SMC_N"/>
</dbReference>
<dbReference type="GO" id="GO:0009432">
    <property type="term" value="P:SOS response"/>
    <property type="evidence" value="ECO:0007669"/>
    <property type="project" value="TreeGrafter"/>
</dbReference>
<dbReference type="InterPro" id="IPR004604">
    <property type="entry name" value="DNA_recomb/repair_RecN"/>
</dbReference>
<evidence type="ECO:0000256" key="6">
    <source>
        <dbReference type="ARBA" id="ARBA00022840"/>
    </source>
</evidence>
<protein>
    <recommendedName>
        <fullName evidence="3 9">DNA repair protein RecN</fullName>
    </recommendedName>
    <alternativeName>
        <fullName evidence="8 9">Recombination protein N</fullName>
    </alternativeName>
</protein>
<organism evidence="11">
    <name type="scientific">Prochlorococcus marinus str. P0903-H212</name>
    <dbReference type="NCBI Taxonomy" id="1622208"/>
    <lineage>
        <taxon>Bacteria</taxon>
        <taxon>Bacillati</taxon>
        <taxon>Cyanobacteriota</taxon>
        <taxon>Cyanophyceae</taxon>
        <taxon>Synechococcales</taxon>
        <taxon>Prochlorococcaceae</taxon>
        <taxon>Prochlorococcus</taxon>
    </lineage>
</organism>
<dbReference type="Gene3D" id="3.40.50.300">
    <property type="entry name" value="P-loop containing nucleotide triphosphate hydrolases"/>
    <property type="match status" value="2"/>
</dbReference>
<dbReference type="PIRSF" id="PIRSF003128">
    <property type="entry name" value="RecN"/>
    <property type="match status" value="1"/>
</dbReference>
<dbReference type="PANTHER" id="PTHR11059:SF0">
    <property type="entry name" value="DNA REPAIR PROTEIN RECN"/>
    <property type="match status" value="1"/>
</dbReference>
<comment type="similarity">
    <text evidence="2 9">Belongs to the RecN family.</text>
</comment>
<dbReference type="GO" id="GO:0005524">
    <property type="term" value="F:ATP binding"/>
    <property type="evidence" value="ECO:0007669"/>
    <property type="project" value="UniProtKB-KW"/>
</dbReference>
<dbReference type="Pfam" id="PF02463">
    <property type="entry name" value="SMC_N"/>
    <property type="match status" value="1"/>
</dbReference>
<proteinExistence type="inferred from homology"/>
<evidence type="ECO:0000256" key="4">
    <source>
        <dbReference type="ARBA" id="ARBA00022741"/>
    </source>
</evidence>
<keyword evidence="5 9" id="KW-0227">DNA damage</keyword>
<dbReference type="InterPro" id="IPR027417">
    <property type="entry name" value="P-loop_NTPase"/>
</dbReference>
<dbReference type="PANTHER" id="PTHR11059">
    <property type="entry name" value="DNA REPAIR PROTEIN RECN"/>
    <property type="match status" value="1"/>
</dbReference>
<reference evidence="11" key="1">
    <citation type="submission" date="2014-06" db="EMBL/GenBank/DDBJ databases">
        <authorList>
            <person name="Berube P.M."/>
        </authorList>
    </citation>
    <scope>NUCLEOTIDE SEQUENCE</scope>
    <source>
        <strain evidence="11">P0903-H212</strain>
    </source>
</reference>
<evidence type="ECO:0000256" key="8">
    <source>
        <dbReference type="ARBA" id="ARBA00033408"/>
    </source>
</evidence>
<dbReference type="GO" id="GO:0006310">
    <property type="term" value="P:DNA recombination"/>
    <property type="evidence" value="ECO:0007669"/>
    <property type="project" value="InterPro"/>
</dbReference>
<feature type="domain" description="RecF/RecN/SMC N-terminal" evidence="10">
    <location>
        <begin position="2"/>
        <end position="509"/>
    </location>
</feature>
<accession>A0A0D5A4C9</accession>
<evidence type="ECO:0000256" key="9">
    <source>
        <dbReference type="PIRNR" id="PIRNR003128"/>
    </source>
</evidence>
<evidence type="ECO:0000256" key="2">
    <source>
        <dbReference type="ARBA" id="ARBA00009441"/>
    </source>
</evidence>